<sequence>MTHRLEEVADRLSSQVASLRDAVNKQSGSNNVNTVRVQGMGSMWNGIAIGIALGAVIVATGWNVSKLAEMNVRSQQSEAYAKAVYMLAPRFAEAIDKELQRDKKIDQEAQDK</sequence>
<reference evidence="2 3" key="1">
    <citation type="submission" date="2023-05" db="EMBL/GenBank/DDBJ databases">
        <title>Xanthomonas rydalmerenesis sp. nov., a novel Xanthomonas species isolated from Fragaria x ananassa.</title>
        <authorList>
            <person name="McKnight D.J.E."/>
            <person name="Wong-Bajracharya J."/>
            <person name="Okoh E.B."/>
            <person name="Snijders F."/>
            <person name="Lidbetter F."/>
            <person name="Webster J."/>
            <person name="Djordjevic S.P."/>
            <person name="Bogema D.R."/>
            <person name="Chapman T.A."/>
        </authorList>
    </citation>
    <scope>NUCLEOTIDE SEQUENCE [LARGE SCALE GENOMIC DNA]</scope>
    <source>
        <strain evidence="2 3">DAR34883</strain>
    </source>
</reference>
<proteinExistence type="predicted"/>
<feature type="transmembrane region" description="Helical" evidence="1">
    <location>
        <begin position="43"/>
        <end position="64"/>
    </location>
</feature>
<protein>
    <submittedName>
        <fullName evidence="2">Uncharacterized protein</fullName>
    </submittedName>
</protein>
<dbReference type="EMBL" id="CP126172">
    <property type="protein sequence ID" value="WOS40670.1"/>
    <property type="molecule type" value="Genomic_DNA"/>
</dbReference>
<evidence type="ECO:0000313" key="3">
    <source>
        <dbReference type="Proteomes" id="UP001302020"/>
    </source>
</evidence>
<dbReference type="Proteomes" id="UP001302020">
    <property type="component" value="Chromosome"/>
</dbReference>
<keyword evidence="1" id="KW-0472">Membrane</keyword>
<organism evidence="2 3">
    <name type="scientific">Xanthomonas rydalmerensis</name>
    <dbReference type="NCBI Taxonomy" id="3046274"/>
    <lineage>
        <taxon>Bacteria</taxon>
        <taxon>Pseudomonadati</taxon>
        <taxon>Pseudomonadota</taxon>
        <taxon>Gammaproteobacteria</taxon>
        <taxon>Lysobacterales</taxon>
        <taxon>Lysobacteraceae</taxon>
        <taxon>Xanthomonas</taxon>
    </lineage>
</organism>
<keyword evidence="3" id="KW-1185">Reference proteome</keyword>
<gene>
    <name evidence="2" type="ORF">QN243_20130</name>
</gene>
<dbReference type="RefSeq" id="WP_317844038.1">
    <property type="nucleotide sequence ID" value="NZ_CP126170.1"/>
</dbReference>
<name>A0ABZ0JM12_9XANT</name>
<evidence type="ECO:0000313" key="2">
    <source>
        <dbReference type="EMBL" id="WOS40670.1"/>
    </source>
</evidence>
<keyword evidence="1" id="KW-1133">Transmembrane helix</keyword>
<keyword evidence="1" id="KW-0812">Transmembrane</keyword>
<evidence type="ECO:0000256" key="1">
    <source>
        <dbReference type="SAM" id="Phobius"/>
    </source>
</evidence>
<accession>A0ABZ0JM12</accession>